<feature type="compositionally biased region" description="Basic and acidic residues" evidence="1">
    <location>
        <begin position="7"/>
        <end position="45"/>
    </location>
</feature>
<evidence type="ECO:0000256" key="1">
    <source>
        <dbReference type="SAM" id="MobiDB-lite"/>
    </source>
</evidence>
<name>F2S9S7_TRIT1</name>
<keyword evidence="3" id="KW-1185">Reference proteome</keyword>
<feature type="region of interest" description="Disordered" evidence="1">
    <location>
        <begin position="1"/>
        <end position="49"/>
    </location>
</feature>
<dbReference type="Proteomes" id="UP000009172">
    <property type="component" value="Unassembled WGS sequence"/>
</dbReference>
<sequence length="177" mass="20130">MKKKRRREEERKRGREEERKRGREEESRSAKSQRRGSEDSEEAAKTAKRQHADYGAVLCGWAGVRCGRRYLRMATMRDSQTGHTGHTRTSKEPKRAKDVPPGPAMPAGLHMAREKSLTWAVLTSASSACFSYWGWRGREGISSEGDTVAKGDGIDDRRLCDRDTVVRRMIYSIGRQT</sequence>
<dbReference type="HOGENOM" id="CLU_1518948_0_0_1"/>
<accession>F2S9S7</accession>
<feature type="region of interest" description="Disordered" evidence="1">
    <location>
        <begin position="77"/>
        <end position="102"/>
    </location>
</feature>
<dbReference type="EMBL" id="GG698536">
    <property type="protein sequence ID" value="EGE00294.1"/>
    <property type="molecule type" value="Genomic_DNA"/>
</dbReference>
<evidence type="ECO:0000313" key="3">
    <source>
        <dbReference type="Proteomes" id="UP000009172"/>
    </source>
</evidence>
<proteinExistence type="predicted"/>
<organism evidence="2 3">
    <name type="scientific">Trichophyton tonsurans (strain CBS 112818)</name>
    <name type="common">Scalp ringworm fungus</name>
    <dbReference type="NCBI Taxonomy" id="647933"/>
    <lineage>
        <taxon>Eukaryota</taxon>
        <taxon>Fungi</taxon>
        <taxon>Dikarya</taxon>
        <taxon>Ascomycota</taxon>
        <taxon>Pezizomycotina</taxon>
        <taxon>Eurotiomycetes</taxon>
        <taxon>Eurotiomycetidae</taxon>
        <taxon>Onygenales</taxon>
        <taxon>Arthrodermataceae</taxon>
        <taxon>Trichophyton</taxon>
    </lineage>
</organism>
<dbReference type="AlphaFoldDB" id="F2S9S7"/>
<protein>
    <submittedName>
        <fullName evidence="2">Uncharacterized protein</fullName>
    </submittedName>
</protein>
<gene>
    <name evidence="2" type="ORF">TESG_07572</name>
</gene>
<feature type="compositionally biased region" description="Basic and acidic residues" evidence="1">
    <location>
        <begin position="89"/>
        <end position="98"/>
    </location>
</feature>
<reference evidence="3" key="1">
    <citation type="journal article" date="2012" name="MBio">
        <title>Comparative genome analysis of Trichophyton rubrum and related dermatophytes reveals candidate genes involved in infection.</title>
        <authorList>
            <person name="Martinez D.A."/>
            <person name="Oliver B.G."/>
            <person name="Graeser Y."/>
            <person name="Goldberg J.M."/>
            <person name="Li W."/>
            <person name="Martinez-Rossi N.M."/>
            <person name="Monod M."/>
            <person name="Shelest E."/>
            <person name="Barton R.C."/>
            <person name="Birch E."/>
            <person name="Brakhage A.A."/>
            <person name="Chen Z."/>
            <person name="Gurr S.J."/>
            <person name="Heiman D."/>
            <person name="Heitman J."/>
            <person name="Kosti I."/>
            <person name="Rossi A."/>
            <person name="Saif S."/>
            <person name="Samalova M."/>
            <person name="Saunders C.W."/>
            <person name="Shea T."/>
            <person name="Summerbell R.C."/>
            <person name="Xu J."/>
            <person name="Young S."/>
            <person name="Zeng Q."/>
            <person name="Birren B.W."/>
            <person name="Cuomo C.A."/>
            <person name="White T.C."/>
        </authorList>
    </citation>
    <scope>NUCLEOTIDE SEQUENCE [LARGE SCALE GENOMIC DNA]</scope>
    <source>
        <strain evidence="3">CBS 112818</strain>
    </source>
</reference>
<evidence type="ECO:0000313" key="2">
    <source>
        <dbReference type="EMBL" id="EGE00294.1"/>
    </source>
</evidence>